<keyword evidence="2" id="KW-1185">Reference proteome</keyword>
<sequence length="91" mass="10119">MPPEDLICDEADATDTFKQRPNETEPMENLENETKLTGYGDKSAFIPDSSEAMLMYSEPIGQSRGMDAIQREILITNVPTPPVCDPRVMGQ</sequence>
<protein>
    <submittedName>
        <fullName evidence="1">Uncharacterized protein</fullName>
    </submittedName>
</protein>
<name>A0A6A4AQR6_9STRA</name>
<feature type="non-terminal residue" evidence="1">
    <location>
        <position position="91"/>
    </location>
</feature>
<comment type="caution">
    <text evidence="1">The sequence shown here is derived from an EMBL/GenBank/DDBJ whole genome shotgun (WGS) entry which is preliminary data.</text>
</comment>
<organism evidence="1 2">
    <name type="scientific">Phytophthora rubi</name>
    <dbReference type="NCBI Taxonomy" id="129364"/>
    <lineage>
        <taxon>Eukaryota</taxon>
        <taxon>Sar</taxon>
        <taxon>Stramenopiles</taxon>
        <taxon>Oomycota</taxon>
        <taxon>Peronosporomycetes</taxon>
        <taxon>Peronosporales</taxon>
        <taxon>Peronosporaceae</taxon>
        <taxon>Phytophthora</taxon>
    </lineage>
</organism>
<dbReference type="EMBL" id="QXFT01011180">
    <property type="protein sequence ID" value="KAE9260509.1"/>
    <property type="molecule type" value="Genomic_DNA"/>
</dbReference>
<dbReference type="Proteomes" id="UP000434957">
    <property type="component" value="Unassembled WGS sequence"/>
</dbReference>
<proteinExistence type="predicted"/>
<evidence type="ECO:0000313" key="1">
    <source>
        <dbReference type="EMBL" id="KAE9260509.1"/>
    </source>
</evidence>
<dbReference type="AlphaFoldDB" id="A0A6A4AQR6"/>
<evidence type="ECO:0000313" key="2">
    <source>
        <dbReference type="Proteomes" id="UP000434957"/>
    </source>
</evidence>
<accession>A0A6A4AQR6</accession>
<reference evidence="1 2" key="1">
    <citation type="submission" date="2018-08" db="EMBL/GenBank/DDBJ databases">
        <title>Genomic investigation of the strawberry pathogen Phytophthora fragariae indicates pathogenicity is determined by transcriptional variation in three key races.</title>
        <authorList>
            <person name="Adams T.M."/>
            <person name="Armitage A.D."/>
            <person name="Sobczyk M.K."/>
            <person name="Bates H.J."/>
            <person name="Dunwell J.M."/>
            <person name="Nellist C.F."/>
            <person name="Harrison R.J."/>
        </authorList>
    </citation>
    <scope>NUCLEOTIDE SEQUENCE [LARGE SCALE GENOMIC DNA]</scope>
    <source>
        <strain evidence="1 2">SCRP333</strain>
    </source>
</reference>
<gene>
    <name evidence="1" type="ORF">PR003_g34340</name>
</gene>